<reference evidence="1 2" key="1">
    <citation type="submission" date="2024-04" db="EMBL/GenBank/DDBJ databases">
        <title>Human intestinal bacterial collection.</title>
        <authorList>
            <person name="Pauvert C."/>
            <person name="Hitch T.C.A."/>
            <person name="Clavel T."/>
        </authorList>
    </citation>
    <scope>NUCLEOTIDE SEQUENCE [LARGE SCALE GENOMIC DNA]</scope>
    <source>
        <strain evidence="1 2">CLA-KB-H42</strain>
    </source>
</reference>
<evidence type="ECO:0000313" key="2">
    <source>
        <dbReference type="Proteomes" id="UP001487305"/>
    </source>
</evidence>
<accession>A0ABV1JAH4</accession>
<name>A0ABV1JAH4_9ACTN</name>
<keyword evidence="2" id="KW-1185">Reference proteome</keyword>
<dbReference type="RefSeq" id="WP_102373617.1">
    <property type="nucleotide sequence ID" value="NZ_JBBNOP010000002.1"/>
</dbReference>
<dbReference type="InterPro" id="IPR020945">
    <property type="entry name" value="DMSO/NO3_reduct_chaperone"/>
</dbReference>
<organism evidence="1 2">
    <name type="scientific">Raoultibacter massiliensis</name>
    <dbReference type="NCBI Taxonomy" id="1852371"/>
    <lineage>
        <taxon>Bacteria</taxon>
        <taxon>Bacillati</taxon>
        <taxon>Actinomycetota</taxon>
        <taxon>Coriobacteriia</taxon>
        <taxon>Eggerthellales</taxon>
        <taxon>Eggerthellaceae</taxon>
        <taxon>Raoultibacter</taxon>
    </lineage>
</organism>
<dbReference type="Gene3D" id="1.10.3480.10">
    <property type="entry name" value="TorD-like"/>
    <property type="match status" value="1"/>
</dbReference>
<dbReference type="Pfam" id="PF02613">
    <property type="entry name" value="Nitrate_red_del"/>
    <property type="match status" value="1"/>
</dbReference>
<proteinExistence type="predicted"/>
<dbReference type="InterPro" id="IPR036411">
    <property type="entry name" value="TorD-like_sf"/>
</dbReference>
<dbReference type="Proteomes" id="UP001487305">
    <property type="component" value="Unassembled WGS sequence"/>
</dbReference>
<sequence>MKPIAAECLEALSMCAVLFSRVERCEYFELSDDSVWESLAKTALAYFDDVEHRDECARLAVPPALPVIETTQNNLLVSGMPLAALPVESLYKQWSAQKGGDLAASKGLYLGDSAQHMAALYKLLEIEVPDEFAAMPDHLSLLLEFMVLLLEQGNDEAARQLAADHFDWLDGYCELLAERARDAASVEAYAEEKRRDLEEGILFYRALALLAAIVIGQLHCSDRVE</sequence>
<dbReference type="SUPFAM" id="SSF89155">
    <property type="entry name" value="TorD-like"/>
    <property type="match status" value="1"/>
</dbReference>
<protein>
    <submittedName>
        <fullName evidence="1">Molecular chaperone TorD family protein</fullName>
    </submittedName>
</protein>
<comment type="caution">
    <text evidence="1">The sequence shown here is derived from an EMBL/GenBank/DDBJ whole genome shotgun (WGS) entry which is preliminary data.</text>
</comment>
<dbReference type="EMBL" id="JBBNOP010000002">
    <property type="protein sequence ID" value="MEQ3362068.1"/>
    <property type="molecule type" value="Genomic_DNA"/>
</dbReference>
<gene>
    <name evidence="1" type="ORF">AAA083_03645</name>
</gene>
<evidence type="ECO:0000313" key="1">
    <source>
        <dbReference type="EMBL" id="MEQ3362068.1"/>
    </source>
</evidence>